<comment type="caution">
    <text evidence="5">The sequence shown here is derived from an EMBL/GenBank/DDBJ whole genome shotgun (WGS) entry which is preliminary data.</text>
</comment>
<dbReference type="NCBIfam" id="TIGR00093">
    <property type="entry name" value="pseudouridine synthase"/>
    <property type="match status" value="1"/>
</dbReference>
<dbReference type="Gene3D" id="3.30.70.580">
    <property type="entry name" value="Pseudouridine synthase I, catalytic domain, N-terminal subdomain"/>
    <property type="match status" value="1"/>
</dbReference>
<dbReference type="InterPro" id="IPR006145">
    <property type="entry name" value="PsdUridine_synth_RsuA/RluA"/>
</dbReference>
<dbReference type="EC" id="5.4.99.-" evidence="3"/>
<protein>
    <recommendedName>
        <fullName evidence="3">Pseudouridine synthase</fullName>
        <ecNumber evidence="3">5.4.99.-</ecNumber>
    </recommendedName>
</protein>
<dbReference type="InterPro" id="IPR020094">
    <property type="entry name" value="TruA/RsuA/RluB/E/F_N"/>
</dbReference>
<evidence type="ECO:0000256" key="2">
    <source>
        <dbReference type="ARBA" id="ARBA00023235"/>
    </source>
</evidence>
<dbReference type="CDD" id="cd02566">
    <property type="entry name" value="PseudoU_synth_RluE"/>
    <property type="match status" value="1"/>
</dbReference>
<dbReference type="Proteomes" id="UP001589767">
    <property type="component" value="Unassembled WGS sequence"/>
</dbReference>
<dbReference type="InterPro" id="IPR020103">
    <property type="entry name" value="PsdUridine_synth_cat_dom_sf"/>
</dbReference>
<evidence type="ECO:0000259" key="4">
    <source>
        <dbReference type="Pfam" id="PF00849"/>
    </source>
</evidence>
<evidence type="ECO:0000256" key="3">
    <source>
        <dbReference type="RuleBase" id="RU003887"/>
    </source>
</evidence>
<dbReference type="EMBL" id="JBHLWB010000007">
    <property type="protein sequence ID" value="MFC0309413.1"/>
    <property type="molecule type" value="Genomic_DNA"/>
</dbReference>
<dbReference type="PANTHER" id="PTHR47683:SF2">
    <property type="entry name" value="RNA-BINDING S4 DOMAIN-CONTAINING PROTEIN"/>
    <property type="match status" value="1"/>
</dbReference>
<dbReference type="Pfam" id="PF00849">
    <property type="entry name" value="PseudoU_synth_2"/>
    <property type="match status" value="1"/>
</dbReference>
<dbReference type="InterPro" id="IPR000748">
    <property type="entry name" value="PsdUridine_synth_RsuA/RluB/E/F"/>
</dbReference>
<dbReference type="InterPro" id="IPR050343">
    <property type="entry name" value="RsuA_PseudoU_synthase"/>
</dbReference>
<dbReference type="PROSITE" id="PS01149">
    <property type="entry name" value="PSI_RSU"/>
    <property type="match status" value="1"/>
</dbReference>
<dbReference type="PANTHER" id="PTHR47683">
    <property type="entry name" value="PSEUDOURIDINE SYNTHASE FAMILY PROTEIN-RELATED"/>
    <property type="match status" value="1"/>
</dbReference>
<name>A0ABV6H1B0_9PAST</name>
<comment type="similarity">
    <text evidence="1 3">Belongs to the pseudouridine synthase RsuA family.</text>
</comment>
<dbReference type="InterPro" id="IPR018496">
    <property type="entry name" value="PsdUridine_synth_RsuA/RluB_CS"/>
</dbReference>
<evidence type="ECO:0000313" key="5">
    <source>
        <dbReference type="EMBL" id="MFC0309413.1"/>
    </source>
</evidence>
<feature type="domain" description="Pseudouridine synthase RsuA/RluA-like" evidence="4">
    <location>
        <begin position="29"/>
        <end position="174"/>
    </location>
</feature>
<evidence type="ECO:0000313" key="6">
    <source>
        <dbReference type="Proteomes" id="UP001589767"/>
    </source>
</evidence>
<keyword evidence="6" id="KW-1185">Reference proteome</keyword>
<sequence>MRNFTRTNYRNSRKASGIKRQPTLSETKVVLFNKPYDVLSQFSDEAGRQTLKDFISIADIYPCGRLDRDSEGLMILTNHGEIQHRLTTPKFKLAKTYWVQVEGIPTEEALTELRKGVILNDGKTLPAKVKLIPEPINLWERHPPIRERKHIPTSWLEITIHEGRNRQVRRMTAHIGFPTLRLVRVSLAGFRLFDFPELALGKSYLLNEKEKRQLLQRLKLAEEIC</sequence>
<dbReference type="InterPro" id="IPR042092">
    <property type="entry name" value="PsdUridine_s_RsuA/RluB/E/F_cat"/>
</dbReference>
<evidence type="ECO:0000256" key="1">
    <source>
        <dbReference type="ARBA" id="ARBA00008348"/>
    </source>
</evidence>
<organism evidence="5 6">
    <name type="scientific">Gallibacterium trehalosifermentans</name>
    <dbReference type="NCBI Taxonomy" id="516935"/>
    <lineage>
        <taxon>Bacteria</taxon>
        <taxon>Pseudomonadati</taxon>
        <taxon>Pseudomonadota</taxon>
        <taxon>Gammaproteobacteria</taxon>
        <taxon>Pasteurellales</taxon>
        <taxon>Pasteurellaceae</taxon>
        <taxon>Gallibacterium</taxon>
    </lineage>
</organism>
<gene>
    <name evidence="5" type="ORF">ACFFHK_06785</name>
</gene>
<keyword evidence="2 3" id="KW-0413">Isomerase</keyword>
<reference evidence="5 6" key="1">
    <citation type="submission" date="2024-09" db="EMBL/GenBank/DDBJ databases">
        <authorList>
            <person name="Sun Q."/>
            <person name="Mori K."/>
        </authorList>
    </citation>
    <scope>NUCLEOTIDE SEQUENCE [LARGE SCALE GENOMIC DNA]</scope>
    <source>
        <strain evidence="5 6">CCM 7539</strain>
    </source>
</reference>
<dbReference type="Gene3D" id="3.30.70.1560">
    <property type="entry name" value="Alpha-L RNA-binding motif"/>
    <property type="match status" value="1"/>
</dbReference>
<proteinExistence type="inferred from homology"/>
<accession>A0ABV6H1B0</accession>
<dbReference type="SUPFAM" id="SSF55120">
    <property type="entry name" value="Pseudouridine synthase"/>
    <property type="match status" value="1"/>
</dbReference>
<dbReference type="RefSeq" id="WP_382370860.1">
    <property type="nucleotide sequence ID" value="NZ_JBHLWB010000007.1"/>
</dbReference>